<sequence>MAELVNFQHRLPFAAHWGEGKTSLSDGQNFKVGGRGGQTGQVNLRYGTDPEINFYTHISDQYAPYHIKAITSTIRDATHVLDGLLYHESELRIEEHYTDTNGFTDHIFGLCPPLGYRFAPRIRDLKDKNLYVPDEPKNYPALSNFLGDKIINQKIIRSQWSEYLHLATSTKQGTVTASLMLRKLASCPRQNGLARALREIGRIERTIFSLDWLLDPGLRQRVTAGLNKGESKNTLARAVCFNRLGEIRDRTYELQRHRASGLNLVVASIILWNTFYLERAVNAMRAKGYQFDESLFKHVAPIHWNHINLTGDYAWKQHRHVEKGKFRPLQPIPNPWRMKGTSPKLRLLYSLLCHYGEDNQNSNIGEDYDYYNRWDRPC</sequence>
<protein>
    <recommendedName>
        <fullName evidence="1">Tn3 transposase DDE domain-containing protein</fullName>
    </recommendedName>
</protein>
<reference evidence="3" key="2">
    <citation type="submission" date="2017-11" db="EMBL/GenBank/DDBJ databases">
        <title>PacBio sequencing of new strain of the secondary endosymbiont Candidatus Hamiltonella defensa.</title>
        <authorList>
            <person name="Strand M.R."/>
            <person name="Oliver K."/>
        </authorList>
    </citation>
    <scope>NUCLEOTIDE SEQUENCE [LARGE SCALE GENOMIC DNA]</scope>
    <source>
        <strain evidence="3">A2C</strain>
    </source>
</reference>
<evidence type="ECO:0000313" key="2">
    <source>
        <dbReference type="EMBL" id="ATW29672.1"/>
    </source>
</evidence>
<dbReference type="Proteomes" id="UP000230008">
    <property type="component" value="Chromosome"/>
</dbReference>
<dbReference type="EMBL" id="CP017606">
    <property type="protein sequence ID" value="ATW29672.1"/>
    <property type="molecule type" value="Genomic_DNA"/>
</dbReference>
<accession>A0A2D3T812</accession>
<evidence type="ECO:0000259" key="1">
    <source>
        <dbReference type="Pfam" id="PF01526"/>
    </source>
</evidence>
<dbReference type="Pfam" id="PF01526">
    <property type="entry name" value="DDE_Tnp_Tn3"/>
    <property type="match status" value="1"/>
</dbReference>
<dbReference type="AlphaFoldDB" id="A0A2D3T812"/>
<dbReference type="GO" id="GO:0004803">
    <property type="term" value="F:transposase activity"/>
    <property type="evidence" value="ECO:0007669"/>
    <property type="project" value="InterPro"/>
</dbReference>
<organism evidence="2 3">
    <name type="scientific">Candidatus Williamhamiltonella defendens</name>
    <dbReference type="NCBI Taxonomy" id="138072"/>
    <lineage>
        <taxon>Bacteria</taxon>
        <taxon>Pseudomonadati</taxon>
        <taxon>Pseudomonadota</taxon>
        <taxon>Gammaproteobacteria</taxon>
        <taxon>Enterobacterales</taxon>
        <taxon>Enterobacteriaceae</taxon>
        <taxon>aphid secondary symbionts</taxon>
        <taxon>Candidatus Williamhamiltonella</taxon>
    </lineage>
</organism>
<gene>
    <name evidence="2" type="ORF">BJP41_04155</name>
</gene>
<proteinExistence type="predicted"/>
<reference evidence="3" key="1">
    <citation type="submission" date="2016-10" db="EMBL/GenBank/DDBJ databases">
        <authorList>
            <person name="Chevignon G."/>
        </authorList>
    </citation>
    <scope>NUCLEOTIDE SEQUENCE [LARGE SCALE GENOMIC DNA]</scope>
    <source>
        <strain evidence="3">A2C</strain>
    </source>
</reference>
<feature type="domain" description="Tn3 transposase DDE" evidence="1">
    <location>
        <begin position="2"/>
        <end position="313"/>
    </location>
</feature>
<dbReference type="InterPro" id="IPR002513">
    <property type="entry name" value="Tn3_Tnp_DDE_dom"/>
</dbReference>
<name>A0A2D3T812_9ENTR</name>
<evidence type="ECO:0000313" key="3">
    <source>
        <dbReference type="Proteomes" id="UP000230008"/>
    </source>
</evidence>
<dbReference type="GO" id="GO:0006313">
    <property type="term" value="P:DNA transposition"/>
    <property type="evidence" value="ECO:0007669"/>
    <property type="project" value="InterPro"/>
</dbReference>